<dbReference type="GO" id="GO:0008171">
    <property type="term" value="F:O-methyltransferase activity"/>
    <property type="evidence" value="ECO:0007669"/>
    <property type="project" value="InterPro"/>
</dbReference>
<dbReference type="PANTHER" id="PTHR10509:SF14">
    <property type="entry name" value="CAFFEOYL-COA O-METHYLTRANSFERASE 3-RELATED"/>
    <property type="match status" value="1"/>
</dbReference>
<dbReference type="OrthoDB" id="9799672at2"/>
<name>A0A3S5CZU6_9MYCO</name>
<keyword evidence="1 4" id="KW-0489">Methyltransferase</keyword>
<dbReference type="PANTHER" id="PTHR10509">
    <property type="entry name" value="O-METHYLTRANSFERASE-RELATED"/>
    <property type="match status" value="1"/>
</dbReference>
<gene>
    <name evidence="4" type="ORF">MB901379_02747</name>
</gene>
<dbReference type="GO" id="GO:0008757">
    <property type="term" value="F:S-adenosylmethionine-dependent methyltransferase activity"/>
    <property type="evidence" value="ECO:0007669"/>
    <property type="project" value="TreeGrafter"/>
</dbReference>
<evidence type="ECO:0000256" key="1">
    <source>
        <dbReference type="ARBA" id="ARBA00022603"/>
    </source>
</evidence>
<dbReference type="InterPro" id="IPR029063">
    <property type="entry name" value="SAM-dependent_MTases_sf"/>
</dbReference>
<evidence type="ECO:0000256" key="3">
    <source>
        <dbReference type="ARBA" id="ARBA00022691"/>
    </source>
</evidence>
<dbReference type="EMBL" id="LR130759">
    <property type="protein sequence ID" value="VDM89178.1"/>
    <property type="molecule type" value="Genomic_DNA"/>
</dbReference>
<keyword evidence="2 4" id="KW-0808">Transferase</keyword>
<dbReference type="EC" id="2.1.1.-" evidence="4"/>
<dbReference type="Gene3D" id="3.40.50.150">
    <property type="entry name" value="Vaccinia Virus protein VP39"/>
    <property type="match status" value="1"/>
</dbReference>
<keyword evidence="5" id="KW-1185">Reference proteome</keyword>
<evidence type="ECO:0000313" key="5">
    <source>
        <dbReference type="Proteomes" id="UP000269998"/>
    </source>
</evidence>
<proteinExistence type="predicted"/>
<dbReference type="Proteomes" id="UP000269998">
    <property type="component" value="Chromosome"/>
</dbReference>
<dbReference type="InterPro" id="IPR050362">
    <property type="entry name" value="Cation-dep_OMT"/>
</dbReference>
<dbReference type="PROSITE" id="PS51682">
    <property type="entry name" value="SAM_OMT_I"/>
    <property type="match status" value="1"/>
</dbReference>
<dbReference type="Pfam" id="PF01596">
    <property type="entry name" value="Methyltransf_3"/>
    <property type="match status" value="1"/>
</dbReference>
<dbReference type="SUPFAM" id="SSF53335">
    <property type="entry name" value="S-adenosyl-L-methionine-dependent methyltransferases"/>
    <property type="match status" value="1"/>
</dbReference>
<accession>A0A3S5CZU6</accession>
<dbReference type="AlphaFoldDB" id="A0A3S5CZU6"/>
<reference evidence="5" key="1">
    <citation type="submission" date="2018-02" db="EMBL/GenBank/DDBJ databases">
        <authorList>
            <person name="Seth-Smith MB H."/>
            <person name="Seth-Smith H."/>
        </authorList>
    </citation>
    <scope>NUCLEOTIDE SEQUENCE [LARGE SCALE GENOMIC DNA]</scope>
</reference>
<evidence type="ECO:0000256" key="2">
    <source>
        <dbReference type="ARBA" id="ARBA00022679"/>
    </source>
</evidence>
<organism evidence="4 5">
    <name type="scientific">Mycobacterium basiliense</name>
    <dbReference type="NCBI Taxonomy" id="2094119"/>
    <lineage>
        <taxon>Bacteria</taxon>
        <taxon>Bacillati</taxon>
        <taxon>Actinomycetota</taxon>
        <taxon>Actinomycetes</taxon>
        <taxon>Mycobacteriales</taxon>
        <taxon>Mycobacteriaceae</taxon>
        <taxon>Mycobacterium</taxon>
    </lineage>
</organism>
<dbReference type="InterPro" id="IPR002935">
    <property type="entry name" value="SAM_O-MeTrfase"/>
</dbReference>
<dbReference type="KEGG" id="mbai:MB901379_02747"/>
<sequence>MADQTALSSALLDYLRNESLRECELLRELREETSTYPMGQAMQIMAEEGQFLALLVKITNAQVIVEVGTFTGYSTLCMAQALPQNGQLITCDITRRWPATGRRYWQQAGVDDRIDLRIGDAVDTLANLLRERGPGSIDMVFIDADKASYRTYYESALLLTRPGGLIIIDNTLLFGRVINNGDNSPETVAIRELNSFLLTDDRVDLSMLPMADGITLARKK</sequence>
<dbReference type="RefSeq" id="WP_158017110.1">
    <property type="nucleotide sequence ID" value="NZ_CBCSKE010000083.1"/>
</dbReference>
<evidence type="ECO:0000313" key="4">
    <source>
        <dbReference type="EMBL" id="VDM89178.1"/>
    </source>
</evidence>
<protein>
    <submittedName>
        <fullName evidence="4">O-methyltransferase/MSMEI_4947</fullName>
        <ecNumber evidence="4">2.1.1.-</ecNumber>
    </submittedName>
</protein>
<keyword evidence="3" id="KW-0949">S-adenosyl-L-methionine</keyword>
<dbReference type="GO" id="GO:0032259">
    <property type="term" value="P:methylation"/>
    <property type="evidence" value="ECO:0007669"/>
    <property type="project" value="UniProtKB-KW"/>
</dbReference>